<dbReference type="Pfam" id="PF00201">
    <property type="entry name" value="UDPGT"/>
    <property type="match status" value="1"/>
</dbReference>
<dbReference type="InterPro" id="IPR002213">
    <property type="entry name" value="UDP_glucos_trans"/>
</dbReference>
<protein>
    <recommendedName>
        <fullName evidence="7">Glycosyltransferase</fullName>
        <ecNumber evidence="7">2.4.1.-</ecNumber>
    </recommendedName>
</protein>
<dbReference type="SUPFAM" id="SSF53756">
    <property type="entry name" value="UDP-Glycosyltransferase/glycogen phosphorylase"/>
    <property type="match status" value="1"/>
</dbReference>
<keyword evidence="4 6" id="KW-0808">Transferase</keyword>
<dbReference type="InterPro" id="IPR035595">
    <property type="entry name" value="UDP_glycos_trans_CS"/>
</dbReference>
<reference evidence="8 9" key="1">
    <citation type="submission" date="2024-04" db="EMBL/GenBank/DDBJ databases">
        <authorList>
            <person name="Fracassetti M."/>
        </authorList>
    </citation>
    <scope>NUCLEOTIDE SEQUENCE [LARGE SCALE GENOMIC DNA]</scope>
</reference>
<dbReference type="FunFam" id="3.40.50.2000:FF:000047">
    <property type="entry name" value="Glycosyltransferase"/>
    <property type="match status" value="1"/>
</dbReference>
<comment type="catalytic activity">
    <reaction evidence="5">
        <text>an anthocyanidin + UDP-alpha-D-glucose + H(+) = an anthocyanidin 3-O-beta-D-glucoside + UDP</text>
        <dbReference type="Rhea" id="RHEA:20093"/>
        <dbReference type="ChEBI" id="CHEBI:15378"/>
        <dbReference type="ChEBI" id="CHEBI:16307"/>
        <dbReference type="ChEBI" id="CHEBI:58223"/>
        <dbReference type="ChEBI" id="CHEBI:58885"/>
        <dbReference type="ChEBI" id="CHEBI:143576"/>
        <dbReference type="EC" id="2.4.1.115"/>
    </reaction>
</comment>
<dbReference type="Gene3D" id="3.40.50.2000">
    <property type="entry name" value="Glycogen Phosphorylase B"/>
    <property type="match status" value="2"/>
</dbReference>
<evidence type="ECO:0000256" key="4">
    <source>
        <dbReference type="ARBA" id="ARBA00022679"/>
    </source>
</evidence>
<evidence type="ECO:0000256" key="2">
    <source>
        <dbReference type="ARBA" id="ARBA00009995"/>
    </source>
</evidence>
<dbReference type="PANTHER" id="PTHR48047">
    <property type="entry name" value="GLYCOSYLTRANSFERASE"/>
    <property type="match status" value="1"/>
</dbReference>
<evidence type="ECO:0000256" key="1">
    <source>
        <dbReference type="ARBA" id="ARBA00004935"/>
    </source>
</evidence>
<evidence type="ECO:0000313" key="9">
    <source>
        <dbReference type="Proteomes" id="UP001497516"/>
    </source>
</evidence>
<evidence type="ECO:0000256" key="3">
    <source>
        <dbReference type="ARBA" id="ARBA00022676"/>
    </source>
</evidence>
<gene>
    <name evidence="8" type="ORF">LTRI10_LOCUS14979</name>
</gene>
<dbReference type="EMBL" id="OZ034815">
    <property type="protein sequence ID" value="CAL1373023.1"/>
    <property type="molecule type" value="Genomic_DNA"/>
</dbReference>
<keyword evidence="9" id="KW-1185">Reference proteome</keyword>
<dbReference type="CDD" id="cd03784">
    <property type="entry name" value="GT1_Gtf-like"/>
    <property type="match status" value="1"/>
</dbReference>
<name>A0AAV2DGN6_9ROSI</name>
<dbReference type="Proteomes" id="UP001497516">
    <property type="component" value="Chromosome 2"/>
</dbReference>
<evidence type="ECO:0000256" key="7">
    <source>
        <dbReference type="RuleBase" id="RU362057"/>
    </source>
</evidence>
<dbReference type="GO" id="GO:0047213">
    <property type="term" value="F:anthocyanidin 3-O-glucosyltransferase activity"/>
    <property type="evidence" value="ECO:0007669"/>
    <property type="project" value="UniProtKB-EC"/>
</dbReference>
<evidence type="ECO:0000313" key="8">
    <source>
        <dbReference type="EMBL" id="CAL1373023.1"/>
    </source>
</evidence>
<organism evidence="8 9">
    <name type="scientific">Linum trigynum</name>
    <dbReference type="NCBI Taxonomy" id="586398"/>
    <lineage>
        <taxon>Eukaryota</taxon>
        <taxon>Viridiplantae</taxon>
        <taxon>Streptophyta</taxon>
        <taxon>Embryophyta</taxon>
        <taxon>Tracheophyta</taxon>
        <taxon>Spermatophyta</taxon>
        <taxon>Magnoliopsida</taxon>
        <taxon>eudicotyledons</taxon>
        <taxon>Gunneridae</taxon>
        <taxon>Pentapetalae</taxon>
        <taxon>rosids</taxon>
        <taxon>fabids</taxon>
        <taxon>Malpighiales</taxon>
        <taxon>Linaceae</taxon>
        <taxon>Linum</taxon>
    </lineage>
</organism>
<comment type="pathway">
    <text evidence="1">Pigment biosynthesis; anthocyanin biosynthesis.</text>
</comment>
<keyword evidence="3 6" id="KW-0328">Glycosyltransferase</keyword>
<comment type="similarity">
    <text evidence="2 6">Belongs to the UDP-glycosyltransferase family.</text>
</comment>
<dbReference type="PROSITE" id="PS00375">
    <property type="entry name" value="UDPGT"/>
    <property type="match status" value="1"/>
</dbReference>
<sequence>MAPELETKSKLHFVLTPLMAQGHLIPMIDIAKLLAQHGVVVTLITTPVNAKRVRSSLARAMEPPGIDIRVEEVEVEAPCEEVGLSKRCENLDQLPSLGLAIAFMNKSDLLFGRVVEELFEGLRPRPNCIISDMSFPYTSLLAKKHGIPRITFNGFSSLALLCLRNVAANVGFLDGLDSDSEPFLVPGMPDRIELTKSQLPLAMVGGAVDWAWYGERIGAAEAMSYGTVINSFQELEPEYFALFKEALGGKAWCVGPVSSCNKDRLDRSQRGSPVAADESIYSGWLDSQQPGSVIYVCFGSICNIVTSQLIELALGLEASNHPFMWVVREGEASEDLVKWMEESGFEQRSEGRGFVIRGWAPQVAILSHPGIGGFLTHCGWNSTLEGISAGLPMATWPLFADQFCNERLIVDVLNVGVKIGAKATVAWGEEEKAGVTVRKEDVKKAIEELMGKGIEMEKRRNRVKQLGEMSRVALEEGGSSHTNIKLLIQDITRHHEARKP</sequence>
<accession>A0AAV2DGN6</accession>
<evidence type="ECO:0000256" key="5">
    <source>
        <dbReference type="ARBA" id="ARBA00047606"/>
    </source>
</evidence>
<dbReference type="PANTHER" id="PTHR48047:SF241">
    <property type="entry name" value="GLYCOSYLTRANSFERASE"/>
    <property type="match status" value="1"/>
</dbReference>
<evidence type="ECO:0000256" key="6">
    <source>
        <dbReference type="RuleBase" id="RU003718"/>
    </source>
</evidence>
<dbReference type="EC" id="2.4.1.-" evidence="7"/>
<dbReference type="AlphaFoldDB" id="A0AAV2DGN6"/>
<proteinExistence type="inferred from homology"/>